<feature type="transmembrane region" description="Helical" evidence="4">
    <location>
        <begin position="284"/>
        <end position="301"/>
    </location>
</feature>
<evidence type="ECO:0000256" key="2">
    <source>
        <dbReference type="ARBA" id="ARBA00022989"/>
    </source>
</evidence>
<feature type="transmembrane region" description="Helical" evidence="4">
    <location>
        <begin position="133"/>
        <end position="153"/>
    </location>
</feature>
<keyword evidence="6" id="KW-1185">Reference proteome</keyword>
<dbReference type="GO" id="GO:0005886">
    <property type="term" value="C:plasma membrane"/>
    <property type="evidence" value="ECO:0007669"/>
    <property type="project" value="TreeGrafter"/>
</dbReference>
<feature type="transmembrane region" description="Helical" evidence="4">
    <location>
        <begin position="369"/>
        <end position="385"/>
    </location>
</feature>
<dbReference type="OrthoDB" id="9781976at2"/>
<dbReference type="AlphaFoldDB" id="A0A1H0IH00"/>
<evidence type="ECO:0000313" key="5">
    <source>
        <dbReference type="EMBL" id="SDO30739.1"/>
    </source>
</evidence>
<evidence type="ECO:0000256" key="1">
    <source>
        <dbReference type="ARBA" id="ARBA00022692"/>
    </source>
</evidence>
<feature type="transmembrane region" description="Helical" evidence="4">
    <location>
        <begin position="78"/>
        <end position="96"/>
    </location>
</feature>
<feature type="transmembrane region" description="Helical" evidence="4">
    <location>
        <begin position="46"/>
        <end position="66"/>
    </location>
</feature>
<feature type="transmembrane region" description="Helical" evidence="4">
    <location>
        <begin position="165"/>
        <end position="188"/>
    </location>
</feature>
<dbReference type="Pfam" id="PF07690">
    <property type="entry name" value="MFS_1"/>
    <property type="match status" value="1"/>
</dbReference>
<dbReference type="SUPFAM" id="SSF103473">
    <property type="entry name" value="MFS general substrate transporter"/>
    <property type="match status" value="1"/>
</dbReference>
<evidence type="ECO:0000256" key="4">
    <source>
        <dbReference type="SAM" id="Phobius"/>
    </source>
</evidence>
<dbReference type="EMBL" id="FNIV01000005">
    <property type="protein sequence ID" value="SDO30739.1"/>
    <property type="molecule type" value="Genomic_DNA"/>
</dbReference>
<evidence type="ECO:0000256" key="3">
    <source>
        <dbReference type="ARBA" id="ARBA00023136"/>
    </source>
</evidence>
<feature type="transmembrane region" description="Helical" evidence="4">
    <location>
        <begin position="102"/>
        <end position="121"/>
    </location>
</feature>
<dbReference type="InterPro" id="IPR011701">
    <property type="entry name" value="MFS"/>
</dbReference>
<keyword evidence="3 4" id="KW-0472">Membrane</keyword>
<gene>
    <name evidence="5" type="ORF">SAMN04487957_105120</name>
</gene>
<feature type="transmembrane region" description="Helical" evidence="4">
    <location>
        <begin position="307"/>
        <end position="330"/>
    </location>
</feature>
<feature type="transmembrane region" description="Helical" evidence="4">
    <location>
        <begin position="249"/>
        <end position="272"/>
    </location>
</feature>
<dbReference type="PANTHER" id="PTHR23521:SF3">
    <property type="entry name" value="MFS TRANSPORTER"/>
    <property type="match status" value="1"/>
</dbReference>
<proteinExistence type="predicted"/>
<dbReference type="Gene3D" id="1.20.1250.20">
    <property type="entry name" value="MFS general substrate transporter like domains"/>
    <property type="match status" value="2"/>
</dbReference>
<evidence type="ECO:0000313" key="6">
    <source>
        <dbReference type="Proteomes" id="UP000199075"/>
    </source>
</evidence>
<dbReference type="InterPro" id="IPR036259">
    <property type="entry name" value="MFS_trans_sf"/>
</dbReference>
<feature type="transmembrane region" description="Helical" evidence="4">
    <location>
        <begin position="342"/>
        <end position="363"/>
    </location>
</feature>
<accession>A0A1H0IH00</accession>
<protein>
    <submittedName>
        <fullName evidence="5">Predicted arabinose efflux permease, MFS family</fullName>
    </submittedName>
</protein>
<dbReference type="STRING" id="419597.SAMN04487957_105120"/>
<dbReference type="PANTHER" id="PTHR23521">
    <property type="entry name" value="TRANSPORTER MFS SUPERFAMILY"/>
    <property type="match status" value="1"/>
</dbReference>
<reference evidence="6" key="1">
    <citation type="submission" date="2016-10" db="EMBL/GenBank/DDBJ databases">
        <authorList>
            <person name="Varghese N."/>
            <person name="Submissions S."/>
        </authorList>
    </citation>
    <scope>NUCLEOTIDE SEQUENCE [LARGE SCALE GENOMIC DNA]</scope>
    <source>
        <strain evidence="6">CGMCC 1.6444</strain>
    </source>
</reference>
<dbReference type="RefSeq" id="WP_089678454.1">
    <property type="nucleotide sequence ID" value="NZ_FNIV01000005.1"/>
</dbReference>
<name>A0A1H0IH00_9GAMM</name>
<dbReference type="GO" id="GO:0022857">
    <property type="term" value="F:transmembrane transporter activity"/>
    <property type="evidence" value="ECO:0007669"/>
    <property type="project" value="InterPro"/>
</dbReference>
<feature type="transmembrane region" description="Helical" evidence="4">
    <location>
        <begin position="209"/>
        <end position="229"/>
    </location>
</feature>
<keyword evidence="2 4" id="KW-1133">Transmembrane helix</keyword>
<organism evidence="5 6">
    <name type="scientific">Halomonas shengliensis</name>
    <dbReference type="NCBI Taxonomy" id="419597"/>
    <lineage>
        <taxon>Bacteria</taxon>
        <taxon>Pseudomonadati</taxon>
        <taxon>Pseudomonadota</taxon>
        <taxon>Gammaproteobacteria</taxon>
        <taxon>Oceanospirillales</taxon>
        <taxon>Halomonadaceae</taxon>
        <taxon>Halomonas</taxon>
    </lineage>
</organism>
<dbReference type="Proteomes" id="UP000199075">
    <property type="component" value="Unassembled WGS sequence"/>
</dbReference>
<keyword evidence="1 4" id="KW-0812">Transmembrane</keyword>
<sequence length="403" mass="42456">MTATLLRRFPLLTIVLAQLFGTSLWFSVNGVGLSLSRDLGFSEADLGRLTLTVQAGFIAGTLFIATTGLADRFRASRIFAAACLAGALANSGFVLVADHWPLAITLRLLTGLCLAGIYPLGMKLVIGWTPKHTGAALAWLVGMLTLGTALPHLLRGASLGLPWEWPLLGASCLALAGGALILALGDGPHLPPSSGKARLLDGLAALREARFRAVAGGYFGHCWELYALWTLTPFLVAREVTRLGASPDWIPWLAFGVIALGFLGCVGGGALSRRRGSLWVARRALAASGLICLAYPLVTWLPPTLLLALLALWGLSVIADSPQFSALAAASAPRERIGATLAVMNAVGFALTIPAISLTTTLWELEGAWVLWWLLPGPVLGLWAMHRLPAEHLATTATGTAKD</sequence>